<proteinExistence type="predicted"/>
<dbReference type="EMBL" id="FPLD01000137">
    <property type="protein sequence ID" value="SGZ19232.1"/>
    <property type="molecule type" value="Genomic_DNA"/>
</dbReference>
<sequence>MDYYARENKYLMKFSVIGHQVEGQILNIQGEETTIKCFIDVRFDCQYQKDLSVIKTLKSIVIVDVVGCSDSTKLCNKGYGSLVVANTCEFIKYYFSAEISNRNDVTVIGEISNQGDITQDSKVRRKHFWKKMDMTLADEHADEPRFSGTLINSSRNRYAFKNLMFHPSKAKAMLWNTHDQIALRKLIAIPNLGSNHQRFKLYNNRLKAHEEKFCSMVHRILSWLTSFIFCFFLISKLDSSFAGSVLICVVIYIIMIIEIVSKYSYFLSKRILKKHLDFKDRMQGKLTAKLDSKKEEIQCITKGHLYLLARIKLGIDNEEFNNLDVFGLLYSDQVEDVMSMLTSDVFSNTKEY</sequence>
<dbReference type="Proteomes" id="UP000183794">
    <property type="component" value="Unassembled WGS sequence"/>
</dbReference>
<dbReference type="OrthoDB" id="10019812at2"/>
<dbReference type="RefSeq" id="WP_075518601.1">
    <property type="nucleotide sequence ID" value="NZ_FPLD01000137.1"/>
</dbReference>
<keyword evidence="1" id="KW-0472">Membrane</keyword>
<organism evidence="2 3">
    <name type="scientific">Moritella viscosa</name>
    <dbReference type="NCBI Taxonomy" id="80854"/>
    <lineage>
        <taxon>Bacteria</taxon>
        <taxon>Pseudomonadati</taxon>
        <taxon>Pseudomonadota</taxon>
        <taxon>Gammaproteobacteria</taxon>
        <taxon>Alteromonadales</taxon>
        <taxon>Moritellaceae</taxon>
        <taxon>Moritella</taxon>
    </lineage>
</organism>
<evidence type="ECO:0000313" key="2">
    <source>
        <dbReference type="EMBL" id="SGZ19232.1"/>
    </source>
</evidence>
<gene>
    <name evidence="2" type="ORF">NVI5450_4747</name>
</gene>
<evidence type="ECO:0000256" key="1">
    <source>
        <dbReference type="SAM" id="Phobius"/>
    </source>
</evidence>
<feature type="transmembrane region" description="Helical" evidence="1">
    <location>
        <begin position="241"/>
        <end position="260"/>
    </location>
</feature>
<dbReference type="AlphaFoldDB" id="A0A1L0APG1"/>
<reference evidence="2 3" key="1">
    <citation type="submission" date="2016-11" db="EMBL/GenBank/DDBJ databases">
        <authorList>
            <person name="Jaros S."/>
            <person name="Januszkiewicz K."/>
            <person name="Wedrychowicz H."/>
        </authorList>
    </citation>
    <scope>NUCLEOTIDE SEQUENCE [LARGE SCALE GENOMIC DNA]</scope>
    <source>
        <strain evidence="2">NVI 5450</strain>
    </source>
</reference>
<protein>
    <submittedName>
        <fullName evidence="2">Uncharacterized protein</fullName>
    </submittedName>
</protein>
<accession>A0A1L0APG1</accession>
<name>A0A1L0APG1_9GAMM</name>
<keyword evidence="1" id="KW-1133">Transmembrane helix</keyword>
<evidence type="ECO:0000313" key="3">
    <source>
        <dbReference type="Proteomes" id="UP000183794"/>
    </source>
</evidence>
<keyword evidence="1" id="KW-0812">Transmembrane</keyword>
<feature type="transmembrane region" description="Helical" evidence="1">
    <location>
        <begin position="216"/>
        <end position="235"/>
    </location>
</feature>